<gene>
    <name evidence="2" type="ORF">DCM90_04975</name>
</gene>
<dbReference type="InterPro" id="IPR036291">
    <property type="entry name" value="NAD(P)-bd_dom_sf"/>
</dbReference>
<dbReference type="Proteomes" id="UP000245080">
    <property type="component" value="Unassembled WGS sequence"/>
</dbReference>
<comment type="caution">
    <text evidence="2">The sequence shown here is derived from an EMBL/GenBank/DDBJ whole genome shotgun (WGS) entry which is preliminary data.</text>
</comment>
<dbReference type="EMBL" id="QCXQ01000002">
    <property type="protein sequence ID" value="PWG00286.1"/>
    <property type="molecule type" value="Genomic_DNA"/>
</dbReference>
<dbReference type="InterPro" id="IPR052718">
    <property type="entry name" value="NmrA-type_oxidoreductase"/>
</dbReference>
<keyword evidence="3" id="KW-1185">Reference proteome</keyword>
<dbReference type="Gene3D" id="3.40.50.720">
    <property type="entry name" value="NAD(P)-binding Rossmann-like Domain"/>
    <property type="match status" value="1"/>
</dbReference>
<dbReference type="PANTHER" id="PTHR47129:SF1">
    <property type="entry name" value="NMRA-LIKE DOMAIN-CONTAINING PROTEIN"/>
    <property type="match status" value="1"/>
</dbReference>
<evidence type="ECO:0000313" key="3">
    <source>
        <dbReference type="Proteomes" id="UP000245080"/>
    </source>
</evidence>
<dbReference type="RefSeq" id="WP_109250233.1">
    <property type="nucleotide sequence ID" value="NZ_QCXQ01000002.1"/>
</dbReference>
<evidence type="ECO:0000313" key="2">
    <source>
        <dbReference type="EMBL" id="PWG00286.1"/>
    </source>
</evidence>
<feature type="domain" description="NmrA-like" evidence="1">
    <location>
        <begin position="2"/>
        <end position="250"/>
    </location>
</feature>
<evidence type="ECO:0000259" key="1">
    <source>
        <dbReference type="Pfam" id="PF05368"/>
    </source>
</evidence>
<proteinExistence type="predicted"/>
<dbReference type="Gene3D" id="3.90.25.10">
    <property type="entry name" value="UDP-galactose 4-epimerase, domain 1"/>
    <property type="match status" value="1"/>
</dbReference>
<dbReference type="PANTHER" id="PTHR47129">
    <property type="entry name" value="QUINONE OXIDOREDUCTASE 2"/>
    <property type="match status" value="1"/>
</dbReference>
<dbReference type="OrthoDB" id="152510at2"/>
<dbReference type="AlphaFoldDB" id="A0A2V1N1Q9"/>
<organism evidence="2 3">
    <name type="scientific">Levilactobacillus bambusae</name>
    <dbReference type="NCBI Taxonomy" id="2024736"/>
    <lineage>
        <taxon>Bacteria</taxon>
        <taxon>Bacillati</taxon>
        <taxon>Bacillota</taxon>
        <taxon>Bacilli</taxon>
        <taxon>Lactobacillales</taxon>
        <taxon>Lactobacillaceae</taxon>
        <taxon>Levilactobacillus</taxon>
    </lineage>
</organism>
<sequence>MTITVTGATGQLGTKVVHALTKLVGPTNLKLAVHTPKKAESFSKQGMTVVSADYANYQSLVTAFTGTDVLVYIPSITYNVLQRITEFETSLAAMKQAQVKNLVFVSFFADQESNPFQMSSYYAYVPRRLAGTPLNFAILKNSLYADPLVPYLPELIEREGLIYPVQDQALSFITRNDSAEAIAKVAVTPALRSSGQRYLLSQGENFTMPELGALMSTVTGHHIGYHEMTLSEFAAAYADEGDGDELASMYHAGALGLLNGISDDFAMITGHQPETMSHFLTQNWQN</sequence>
<accession>A0A2V1N1Q9</accession>
<dbReference type="SUPFAM" id="SSF51735">
    <property type="entry name" value="NAD(P)-binding Rossmann-fold domains"/>
    <property type="match status" value="1"/>
</dbReference>
<reference evidence="2 3" key="1">
    <citation type="journal article" date="2018" name="Int. J. Syst. Evol. Microbiol.">
        <title>Lactobacillus bambusae sp. nov., isolated from a traditional fermented Ma-bamboo shoots of Taiwan.</title>
        <authorList>
            <person name="Wang L.-T."/>
        </authorList>
    </citation>
    <scope>NUCLEOTIDE SEQUENCE [LARGE SCALE GENOMIC DNA]</scope>
    <source>
        <strain evidence="2 3">BS-W1</strain>
    </source>
</reference>
<protein>
    <submittedName>
        <fullName evidence="2">NAD(P)-dependent oxidoreductase</fullName>
    </submittedName>
</protein>
<dbReference type="InterPro" id="IPR008030">
    <property type="entry name" value="NmrA-like"/>
</dbReference>
<name>A0A2V1N1Q9_9LACO</name>
<dbReference type="Pfam" id="PF05368">
    <property type="entry name" value="NmrA"/>
    <property type="match status" value="1"/>
</dbReference>